<evidence type="ECO:0000256" key="3">
    <source>
        <dbReference type="RuleBase" id="RU364072"/>
    </source>
</evidence>
<dbReference type="GO" id="GO:0003989">
    <property type="term" value="F:acetyl-CoA carboxylase activity"/>
    <property type="evidence" value="ECO:0007669"/>
    <property type="project" value="InterPro"/>
</dbReference>
<feature type="domain" description="Lipoyl-binding" evidence="4">
    <location>
        <begin position="96"/>
        <end position="172"/>
    </location>
</feature>
<keyword evidence="2 3" id="KW-0092">Biotin</keyword>
<dbReference type="NCBIfam" id="TIGR00531">
    <property type="entry name" value="BCCP"/>
    <property type="match status" value="1"/>
</dbReference>
<dbReference type="NCBIfam" id="NF005457">
    <property type="entry name" value="PRK07051.1"/>
    <property type="match status" value="1"/>
</dbReference>
<comment type="pathway">
    <text evidence="3">Lipid metabolism; fatty acid biosynthesis.</text>
</comment>
<dbReference type="Pfam" id="PF00364">
    <property type="entry name" value="Biotin_lipoyl"/>
    <property type="match status" value="1"/>
</dbReference>
<dbReference type="InterPro" id="IPR011053">
    <property type="entry name" value="Single_hybrid_motif"/>
</dbReference>
<keyword evidence="3" id="KW-0444">Lipid biosynthesis</keyword>
<dbReference type="OrthoDB" id="9811735at2"/>
<dbReference type="Gene3D" id="2.40.50.100">
    <property type="match status" value="1"/>
</dbReference>
<dbReference type="PANTHER" id="PTHR45266">
    <property type="entry name" value="OXALOACETATE DECARBOXYLASE ALPHA CHAIN"/>
    <property type="match status" value="1"/>
</dbReference>
<keyword evidence="3" id="KW-0276">Fatty acid metabolism</keyword>
<dbReference type="PRINTS" id="PR01071">
    <property type="entry name" value="ACOABIOTINCC"/>
</dbReference>
<dbReference type="SUPFAM" id="SSF51230">
    <property type="entry name" value="Single hybrid motif"/>
    <property type="match status" value="1"/>
</dbReference>
<evidence type="ECO:0000313" key="5">
    <source>
        <dbReference type="EMBL" id="TCS84031.1"/>
    </source>
</evidence>
<keyword evidence="3" id="KW-0275">Fatty acid biosynthesis</keyword>
<dbReference type="Proteomes" id="UP000295788">
    <property type="component" value="Unassembled WGS sequence"/>
</dbReference>
<reference evidence="5 6" key="1">
    <citation type="submission" date="2019-03" db="EMBL/GenBank/DDBJ databases">
        <title>Genomic Encyclopedia of Type Strains, Phase IV (KMG-IV): sequencing the most valuable type-strain genomes for metagenomic binning, comparative biology and taxonomic classification.</title>
        <authorList>
            <person name="Goeker M."/>
        </authorList>
    </citation>
    <scope>NUCLEOTIDE SEQUENCE [LARGE SCALE GENOMIC DNA]</scope>
    <source>
        <strain evidence="5 6">DSM 23802</strain>
    </source>
</reference>
<evidence type="ECO:0000256" key="2">
    <source>
        <dbReference type="ARBA" id="ARBA00023267"/>
    </source>
</evidence>
<dbReference type="EMBL" id="SMAB01000002">
    <property type="protein sequence ID" value="TCS84031.1"/>
    <property type="molecule type" value="Genomic_DNA"/>
</dbReference>
<proteinExistence type="predicted"/>
<dbReference type="PROSITE" id="PS50968">
    <property type="entry name" value="BIOTINYL_LIPOYL"/>
    <property type="match status" value="1"/>
</dbReference>
<organism evidence="5 6">
    <name type="scientific">Tepidibacillus fermentans</name>
    <dbReference type="NCBI Taxonomy" id="1281767"/>
    <lineage>
        <taxon>Bacteria</taxon>
        <taxon>Bacillati</taxon>
        <taxon>Bacillota</taxon>
        <taxon>Bacilli</taxon>
        <taxon>Bacillales</taxon>
        <taxon>Bacillaceae</taxon>
        <taxon>Tepidibacillus</taxon>
    </lineage>
</organism>
<keyword evidence="3" id="KW-0443">Lipid metabolism</keyword>
<dbReference type="GO" id="GO:0006633">
    <property type="term" value="P:fatty acid biosynthetic process"/>
    <property type="evidence" value="ECO:0007669"/>
    <property type="project" value="UniProtKB-UniPathway"/>
</dbReference>
<dbReference type="InterPro" id="IPR050709">
    <property type="entry name" value="Biotin_Carboxyl_Carrier/Decarb"/>
</dbReference>
<comment type="caution">
    <text evidence="5">The sequence shown here is derived from an EMBL/GenBank/DDBJ whole genome shotgun (WGS) entry which is preliminary data.</text>
</comment>
<dbReference type="UniPathway" id="UPA00094"/>
<dbReference type="CDD" id="cd06850">
    <property type="entry name" value="biotinyl_domain"/>
    <property type="match status" value="1"/>
</dbReference>
<dbReference type="GO" id="GO:0009317">
    <property type="term" value="C:acetyl-CoA carboxylase complex"/>
    <property type="evidence" value="ECO:0007669"/>
    <property type="project" value="InterPro"/>
</dbReference>
<dbReference type="AlphaFoldDB" id="A0A4R3KJS6"/>
<sequence>MYKIHELRELIKLIDQSSIQEFELEQEDSKISMRKQGKEVVTSMVTPQVQPVVMEQTPVIQAPVVQSAPVVQKAEPEVAPAISVAKDEKKVIDANLHQIKSPMVGTFYRAPAPDADPYVKVGDRVDERTIVCIVEAMKLFNEIEAEVKGEIVEVLVENGQLVEYNQPLFLVKVD</sequence>
<name>A0A4R3KJS6_9BACI</name>
<dbReference type="InterPro" id="IPR001249">
    <property type="entry name" value="AcCoA_biotinCC"/>
</dbReference>
<evidence type="ECO:0000256" key="1">
    <source>
        <dbReference type="ARBA" id="ARBA00017562"/>
    </source>
</evidence>
<dbReference type="InterPro" id="IPR000089">
    <property type="entry name" value="Biotin_lipoyl"/>
</dbReference>
<evidence type="ECO:0000259" key="4">
    <source>
        <dbReference type="PROSITE" id="PS50968"/>
    </source>
</evidence>
<accession>A0A4R3KJS6</accession>
<gene>
    <name evidence="5" type="ORF">EDD72_10271</name>
</gene>
<dbReference type="RefSeq" id="WP_132766895.1">
    <property type="nucleotide sequence ID" value="NZ_SMAB01000002.1"/>
</dbReference>
<evidence type="ECO:0000313" key="6">
    <source>
        <dbReference type="Proteomes" id="UP000295788"/>
    </source>
</evidence>
<dbReference type="PANTHER" id="PTHR45266:SF3">
    <property type="entry name" value="OXALOACETATE DECARBOXYLASE ALPHA CHAIN"/>
    <property type="match status" value="1"/>
</dbReference>
<protein>
    <recommendedName>
        <fullName evidence="1 3">Biotin carboxyl carrier protein of acetyl-CoA carboxylase</fullName>
    </recommendedName>
</protein>
<keyword evidence="6" id="KW-1185">Reference proteome</keyword>
<comment type="function">
    <text evidence="3">This protein is a component of the acetyl coenzyme A carboxylase complex; first, biotin carboxylase catalyzes the carboxylation of the carrier protein and then the transcarboxylase transfers the carboxyl group to form malonyl-CoA.</text>
</comment>